<proteinExistence type="predicted"/>
<dbReference type="Pfam" id="PF00079">
    <property type="entry name" value="Serpin"/>
    <property type="match status" value="1"/>
</dbReference>
<dbReference type="GO" id="GO:0004867">
    <property type="term" value="F:serine-type endopeptidase inhibitor activity"/>
    <property type="evidence" value="ECO:0007669"/>
    <property type="project" value="InterPro"/>
</dbReference>
<feature type="domain" description="Serpin" evidence="1">
    <location>
        <begin position="34"/>
        <end position="201"/>
    </location>
</feature>
<dbReference type="OrthoDB" id="671595at2759"/>
<sequence>NLVKEMTKNASRFLSLANWYSREYSKKIEEKSDDKETDKKKPPFISVANRIYAFTRLESAYQDLFKDIVVNELNDKSLDSTERAKRVNAWVSSQTKGKITEIVTPGIMQPQLKLLIINCIYFQAMFETPFKAQNTQSDVTFYTNYKREKVVSAKVKMMSQQSHLLQYIEEYNGYELVMLKYAMSNFRLILARPTKDDLQHLKFFFIF</sequence>
<dbReference type="Proteomes" id="UP000023152">
    <property type="component" value="Unassembled WGS sequence"/>
</dbReference>
<keyword evidence="3" id="KW-1185">Reference proteome</keyword>
<dbReference type="GO" id="GO:0005615">
    <property type="term" value="C:extracellular space"/>
    <property type="evidence" value="ECO:0007669"/>
    <property type="project" value="InterPro"/>
</dbReference>
<dbReference type="InterPro" id="IPR042178">
    <property type="entry name" value="Serpin_sf_1"/>
</dbReference>
<dbReference type="InterPro" id="IPR036186">
    <property type="entry name" value="Serpin_sf"/>
</dbReference>
<organism evidence="2 3">
    <name type="scientific">Reticulomyxa filosa</name>
    <dbReference type="NCBI Taxonomy" id="46433"/>
    <lineage>
        <taxon>Eukaryota</taxon>
        <taxon>Sar</taxon>
        <taxon>Rhizaria</taxon>
        <taxon>Retaria</taxon>
        <taxon>Foraminifera</taxon>
        <taxon>Monothalamids</taxon>
        <taxon>Reticulomyxidae</taxon>
        <taxon>Reticulomyxa</taxon>
    </lineage>
</organism>
<evidence type="ECO:0000259" key="1">
    <source>
        <dbReference type="Pfam" id="PF00079"/>
    </source>
</evidence>
<dbReference type="InterPro" id="IPR042185">
    <property type="entry name" value="Serpin_sf_2"/>
</dbReference>
<feature type="non-terminal residue" evidence="2">
    <location>
        <position position="207"/>
    </location>
</feature>
<reference evidence="2 3" key="1">
    <citation type="journal article" date="2013" name="Curr. Biol.">
        <title>The Genome of the Foraminiferan Reticulomyxa filosa.</title>
        <authorList>
            <person name="Glockner G."/>
            <person name="Hulsmann N."/>
            <person name="Schleicher M."/>
            <person name="Noegel A.A."/>
            <person name="Eichinger L."/>
            <person name="Gallinger C."/>
            <person name="Pawlowski J."/>
            <person name="Sierra R."/>
            <person name="Euteneuer U."/>
            <person name="Pillet L."/>
            <person name="Moustafa A."/>
            <person name="Platzer M."/>
            <person name="Groth M."/>
            <person name="Szafranski K."/>
            <person name="Schliwa M."/>
        </authorList>
    </citation>
    <scope>NUCLEOTIDE SEQUENCE [LARGE SCALE GENOMIC DNA]</scope>
</reference>
<dbReference type="AlphaFoldDB" id="X6P9H8"/>
<dbReference type="InterPro" id="IPR023796">
    <property type="entry name" value="Serpin_dom"/>
</dbReference>
<dbReference type="Gene3D" id="2.30.39.10">
    <property type="entry name" value="Alpha-1-antitrypsin, domain 1"/>
    <property type="match status" value="1"/>
</dbReference>
<dbReference type="EMBL" id="ASPP01002290">
    <property type="protein sequence ID" value="ETO34773.1"/>
    <property type="molecule type" value="Genomic_DNA"/>
</dbReference>
<dbReference type="InterPro" id="IPR000215">
    <property type="entry name" value="Serpin_fam"/>
</dbReference>
<dbReference type="PANTHER" id="PTHR11461">
    <property type="entry name" value="SERINE PROTEASE INHIBITOR, SERPIN"/>
    <property type="match status" value="1"/>
</dbReference>
<dbReference type="Gene3D" id="3.30.497.10">
    <property type="entry name" value="Antithrombin, subunit I, domain 2"/>
    <property type="match status" value="1"/>
</dbReference>
<gene>
    <name evidence="2" type="ORF">RFI_02317</name>
</gene>
<protein>
    <recommendedName>
        <fullName evidence="1">Serpin domain-containing protein</fullName>
    </recommendedName>
</protein>
<evidence type="ECO:0000313" key="2">
    <source>
        <dbReference type="EMBL" id="ETO34773.1"/>
    </source>
</evidence>
<feature type="non-terminal residue" evidence="2">
    <location>
        <position position="1"/>
    </location>
</feature>
<evidence type="ECO:0000313" key="3">
    <source>
        <dbReference type="Proteomes" id="UP000023152"/>
    </source>
</evidence>
<accession>X6P9H8</accession>
<comment type="caution">
    <text evidence="2">The sequence shown here is derived from an EMBL/GenBank/DDBJ whole genome shotgun (WGS) entry which is preliminary data.</text>
</comment>
<dbReference type="PANTHER" id="PTHR11461:SF372">
    <property type="entry name" value="ACCESSORY GLAND PROTEIN ACP76A-RELATED"/>
    <property type="match status" value="1"/>
</dbReference>
<dbReference type="SUPFAM" id="SSF56574">
    <property type="entry name" value="Serpins"/>
    <property type="match status" value="1"/>
</dbReference>
<name>X6P9H8_RETFI</name>